<dbReference type="InterPro" id="IPR001102">
    <property type="entry name" value="Transglutaminase_N"/>
</dbReference>
<dbReference type="InterPro" id="IPR050779">
    <property type="entry name" value="Transglutaminase"/>
</dbReference>
<dbReference type="PIRSF" id="PIRSF000459">
    <property type="entry name" value="TGM_EBP42"/>
    <property type="match status" value="1"/>
</dbReference>
<evidence type="ECO:0000313" key="3">
    <source>
        <dbReference type="Proteomes" id="UP000695000"/>
    </source>
</evidence>
<sequence length="751" mass="86523">MGRRRWYHCGGWFPCYPFRRRHAALRFENLPKPKEADITDGVPYIDSEKESDILIVRKIDPCIAINGALHHTSKYELMSREFEPSLVVRRGQSFKLDIDLSRPYNEDTDGISFIFTVQDEDKPSHGQGTLIALPLMKFPDKSLSWSVVLENSFQNSITVLVTPSPKCIVAKWKLDIDTKIINDGSYSYSWSLPIYIICNPWLSEDQVYMSSEEWRTETVLENVGLIWRGTSNRLRPCIWNYGQFEKDILDCSLYLVKYIGKLSAMSRSDPVSMVRALSAAVNSVDDDGAIEGNWSNDYEGGTAPTKWVGSMEILQKFYKKKKPVKYGQCWVFSGVLTTICRSLGIPARTVTNYSSAHDTQSSLTVDYFMNEKGEVMEELNSDSIWNFHVWNEVWMDRPDLGEDYGGWQAIDATPQEMSDDMYKCGPSSVNAVKRGEILRPYDASFLFAEVNADKVYWRYEGPNQPLKLLRKDPHSIGKLISTKAPGKFEREDITHTYKYEETTEEERAIMLKALKQSSSSFSRYYLNEEFNDIYFQFHMKDDIKIGEPFDVSLFAKNKSSVNDYNINVLLRVEVVTYRGKIGDAVKTEHFNVSLKKNSSQEMKLQVTYEEYFKRLLDQAAFNISCLARVDGTEYEYYAQDDFRVRKPDVKIQLKDDPVEDTPCKASAYLVNPLPIPLRKGEFKIEGPGIDEVFKVKDNVRSNEKVLVDFTFTPRKHGKHTIAAKFTSKELDDCDGYLNFWVNFKKELENEV</sequence>
<dbReference type="PANTHER" id="PTHR11590:SF69">
    <property type="entry name" value="RE08173P"/>
    <property type="match status" value="1"/>
</dbReference>
<dbReference type="InterPro" id="IPR013783">
    <property type="entry name" value="Ig-like_fold"/>
</dbReference>
<organism evidence="3 4">
    <name type="scientific">Nicrophorus vespilloides</name>
    <name type="common">Boreal carrion beetle</name>
    <dbReference type="NCBI Taxonomy" id="110193"/>
    <lineage>
        <taxon>Eukaryota</taxon>
        <taxon>Metazoa</taxon>
        <taxon>Ecdysozoa</taxon>
        <taxon>Arthropoda</taxon>
        <taxon>Hexapoda</taxon>
        <taxon>Insecta</taxon>
        <taxon>Pterygota</taxon>
        <taxon>Neoptera</taxon>
        <taxon>Endopterygota</taxon>
        <taxon>Coleoptera</taxon>
        <taxon>Polyphaga</taxon>
        <taxon>Staphyliniformia</taxon>
        <taxon>Silphidae</taxon>
        <taxon>Nicrophorinae</taxon>
        <taxon>Nicrophorus</taxon>
    </lineage>
</organism>
<evidence type="ECO:0000256" key="1">
    <source>
        <dbReference type="ARBA" id="ARBA00005968"/>
    </source>
</evidence>
<name>A0ABM1MX32_NICVS</name>
<keyword evidence="3" id="KW-1185">Reference proteome</keyword>
<dbReference type="Pfam" id="PF00868">
    <property type="entry name" value="Transglut_N"/>
    <property type="match status" value="1"/>
</dbReference>
<dbReference type="RefSeq" id="XP_017779132.1">
    <property type="nucleotide sequence ID" value="XM_017923643.1"/>
</dbReference>
<dbReference type="InterPro" id="IPR036985">
    <property type="entry name" value="Transglutaminase-like_sf"/>
</dbReference>
<dbReference type="SMART" id="SM00460">
    <property type="entry name" value="TGc"/>
    <property type="match status" value="1"/>
</dbReference>
<comment type="similarity">
    <text evidence="1">Belongs to the transglutaminase superfamily. Transglutaminase family.</text>
</comment>
<gene>
    <name evidence="4" type="primary">LOC108564562</name>
</gene>
<evidence type="ECO:0000259" key="2">
    <source>
        <dbReference type="SMART" id="SM00460"/>
    </source>
</evidence>
<dbReference type="SUPFAM" id="SSF81296">
    <property type="entry name" value="E set domains"/>
    <property type="match status" value="1"/>
</dbReference>
<dbReference type="Pfam" id="PF01841">
    <property type="entry name" value="Transglut_core"/>
    <property type="match status" value="1"/>
</dbReference>
<dbReference type="Gene3D" id="3.90.260.10">
    <property type="entry name" value="Transglutaminase-like"/>
    <property type="match status" value="1"/>
</dbReference>
<dbReference type="PANTHER" id="PTHR11590">
    <property type="entry name" value="PROTEIN-GLUTAMINE GAMMA-GLUTAMYLTRANSFERASE"/>
    <property type="match status" value="1"/>
</dbReference>
<protein>
    <submittedName>
        <fullName evidence="4">Annulin-like</fullName>
    </submittedName>
</protein>
<dbReference type="InterPro" id="IPR008958">
    <property type="entry name" value="Transglutaminase_C"/>
</dbReference>
<dbReference type="Gene3D" id="2.60.40.10">
    <property type="entry name" value="Immunoglobulins"/>
    <property type="match status" value="3"/>
</dbReference>
<dbReference type="InterPro" id="IPR002931">
    <property type="entry name" value="Transglutaminase-like"/>
</dbReference>
<feature type="domain" description="Transglutaminase-like" evidence="2">
    <location>
        <begin position="321"/>
        <end position="414"/>
    </location>
</feature>
<evidence type="ECO:0000313" key="4">
    <source>
        <dbReference type="RefSeq" id="XP_017779132.1"/>
    </source>
</evidence>
<proteinExistence type="inferred from homology"/>
<dbReference type="SUPFAM" id="SSF54001">
    <property type="entry name" value="Cysteine proteinases"/>
    <property type="match status" value="1"/>
</dbReference>
<dbReference type="InterPro" id="IPR014756">
    <property type="entry name" value="Ig_E-set"/>
</dbReference>
<dbReference type="InterPro" id="IPR023608">
    <property type="entry name" value="Transglutaminase_animal"/>
</dbReference>
<dbReference type="Pfam" id="PF00927">
    <property type="entry name" value="Transglut_C"/>
    <property type="match status" value="1"/>
</dbReference>
<dbReference type="InterPro" id="IPR013808">
    <property type="entry name" value="Transglutaminase_AS"/>
</dbReference>
<dbReference type="InterPro" id="IPR038765">
    <property type="entry name" value="Papain-like_cys_pep_sf"/>
</dbReference>
<dbReference type="PROSITE" id="PS00547">
    <property type="entry name" value="TRANSGLUTAMINASES"/>
    <property type="match status" value="1"/>
</dbReference>
<dbReference type="GeneID" id="108564562"/>
<dbReference type="Proteomes" id="UP000695000">
    <property type="component" value="Unplaced"/>
</dbReference>
<accession>A0ABM1MX32</accession>
<dbReference type="SUPFAM" id="SSF49309">
    <property type="entry name" value="Transglutaminase, two C-terminal domains"/>
    <property type="match status" value="2"/>
</dbReference>
<dbReference type="InterPro" id="IPR036238">
    <property type="entry name" value="Transglutaminase_C_sf"/>
</dbReference>
<reference evidence="4" key="1">
    <citation type="submission" date="2025-08" db="UniProtKB">
        <authorList>
            <consortium name="RefSeq"/>
        </authorList>
    </citation>
    <scope>IDENTIFICATION</scope>
    <source>
        <tissue evidence="4">Whole Larva</tissue>
    </source>
</reference>